<sequence>MQSHNSRVLPQMQQFDLQQSRGDSQLMHHVRPYFTPEQYQQVIQMLNKSPADGSSTSTTAAGPLHWTGEGDW</sequence>
<protein>
    <submittedName>
        <fullName evidence="2">Putative ovule protein</fullName>
    </submittedName>
</protein>
<evidence type="ECO:0000313" key="2">
    <source>
        <dbReference type="EMBL" id="JAP08901.1"/>
    </source>
</evidence>
<reference evidence="2" key="1">
    <citation type="submission" date="2015-12" db="EMBL/GenBank/DDBJ databases">
        <title>Gene expression during late stages of embryo sac development: a critical building block for successful pollen-pistil interactions.</title>
        <authorList>
            <person name="Liu Y."/>
            <person name="Joly V."/>
            <person name="Sabar M."/>
            <person name="Matton D.P."/>
        </authorList>
    </citation>
    <scope>NUCLEOTIDE SEQUENCE</scope>
</reference>
<accession>A0A0V0GL47</accession>
<feature type="compositionally biased region" description="Polar residues" evidence="1">
    <location>
        <begin position="46"/>
        <end position="60"/>
    </location>
</feature>
<feature type="region of interest" description="Disordered" evidence="1">
    <location>
        <begin position="46"/>
        <end position="72"/>
    </location>
</feature>
<dbReference type="AlphaFoldDB" id="A0A0V0GL47"/>
<dbReference type="EMBL" id="GEDG01036057">
    <property type="protein sequence ID" value="JAP08901.1"/>
    <property type="molecule type" value="Transcribed_RNA"/>
</dbReference>
<evidence type="ECO:0000256" key="1">
    <source>
        <dbReference type="SAM" id="MobiDB-lite"/>
    </source>
</evidence>
<organism evidence="2">
    <name type="scientific">Solanum chacoense</name>
    <name type="common">Chaco potato</name>
    <dbReference type="NCBI Taxonomy" id="4108"/>
    <lineage>
        <taxon>Eukaryota</taxon>
        <taxon>Viridiplantae</taxon>
        <taxon>Streptophyta</taxon>
        <taxon>Embryophyta</taxon>
        <taxon>Tracheophyta</taxon>
        <taxon>Spermatophyta</taxon>
        <taxon>Magnoliopsida</taxon>
        <taxon>eudicotyledons</taxon>
        <taxon>Gunneridae</taxon>
        <taxon>Pentapetalae</taxon>
        <taxon>asterids</taxon>
        <taxon>lamiids</taxon>
        <taxon>Solanales</taxon>
        <taxon>Solanaceae</taxon>
        <taxon>Solanoideae</taxon>
        <taxon>Solaneae</taxon>
        <taxon>Solanum</taxon>
    </lineage>
</organism>
<name>A0A0V0GL47_SOLCH</name>
<proteinExistence type="predicted"/>